<evidence type="ECO:0000313" key="2">
    <source>
        <dbReference type="Proteomes" id="UP000265520"/>
    </source>
</evidence>
<dbReference type="PANTHER" id="PTHR11439">
    <property type="entry name" value="GAG-POL-RELATED RETROTRANSPOSON"/>
    <property type="match status" value="1"/>
</dbReference>
<protein>
    <submittedName>
        <fullName evidence="1">Uncharacterized protein</fullName>
    </submittedName>
</protein>
<dbReference type="PANTHER" id="PTHR11439:SF494">
    <property type="entry name" value="CYSTEINE-RICH RLK (RECEPTOR-LIKE PROTEIN KINASE) 8"/>
    <property type="match status" value="1"/>
</dbReference>
<dbReference type="AlphaFoldDB" id="A0A392W2L0"/>
<reference evidence="1 2" key="1">
    <citation type="journal article" date="2018" name="Front. Plant Sci.">
        <title>Red Clover (Trifolium pratense) and Zigzag Clover (T. medium) - A Picture of Genomic Similarities and Differences.</title>
        <authorList>
            <person name="Dluhosova J."/>
            <person name="Istvanek J."/>
            <person name="Nedelnik J."/>
            <person name="Repkova J."/>
        </authorList>
    </citation>
    <scope>NUCLEOTIDE SEQUENCE [LARGE SCALE GENOMIC DNA]</scope>
    <source>
        <strain evidence="2">cv. 10/8</strain>
        <tissue evidence="1">Leaf</tissue>
    </source>
</reference>
<proteinExistence type="predicted"/>
<sequence>MISWRSKKQNTVALSSAEAEYRVMAATSKEIAWLRNLLLELKLGDLQ</sequence>
<feature type="non-terminal residue" evidence="1">
    <location>
        <position position="47"/>
    </location>
</feature>
<name>A0A392W2L0_9FABA</name>
<organism evidence="1 2">
    <name type="scientific">Trifolium medium</name>
    <dbReference type="NCBI Taxonomy" id="97028"/>
    <lineage>
        <taxon>Eukaryota</taxon>
        <taxon>Viridiplantae</taxon>
        <taxon>Streptophyta</taxon>
        <taxon>Embryophyta</taxon>
        <taxon>Tracheophyta</taxon>
        <taxon>Spermatophyta</taxon>
        <taxon>Magnoliopsida</taxon>
        <taxon>eudicotyledons</taxon>
        <taxon>Gunneridae</taxon>
        <taxon>Pentapetalae</taxon>
        <taxon>rosids</taxon>
        <taxon>fabids</taxon>
        <taxon>Fabales</taxon>
        <taxon>Fabaceae</taxon>
        <taxon>Papilionoideae</taxon>
        <taxon>50 kb inversion clade</taxon>
        <taxon>NPAAA clade</taxon>
        <taxon>Hologalegina</taxon>
        <taxon>IRL clade</taxon>
        <taxon>Trifolieae</taxon>
        <taxon>Trifolium</taxon>
    </lineage>
</organism>
<keyword evidence="2" id="KW-1185">Reference proteome</keyword>
<dbReference type="EMBL" id="LXQA011362562">
    <property type="protein sequence ID" value="MCI94656.1"/>
    <property type="molecule type" value="Genomic_DNA"/>
</dbReference>
<comment type="caution">
    <text evidence="1">The sequence shown here is derived from an EMBL/GenBank/DDBJ whole genome shotgun (WGS) entry which is preliminary data.</text>
</comment>
<accession>A0A392W2L0</accession>
<evidence type="ECO:0000313" key="1">
    <source>
        <dbReference type="EMBL" id="MCI94656.1"/>
    </source>
</evidence>
<dbReference type="Proteomes" id="UP000265520">
    <property type="component" value="Unassembled WGS sequence"/>
</dbReference>